<dbReference type="Proteomes" id="UP001292094">
    <property type="component" value="Unassembled WGS sequence"/>
</dbReference>
<protein>
    <submittedName>
        <fullName evidence="1">Uncharacterized protein</fullName>
    </submittedName>
</protein>
<name>A0AAE1PWX7_9EUCA</name>
<accession>A0AAE1PWX7</accession>
<dbReference type="AlphaFoldDB" id="A0AAE1PWX7"/>
<dbReference type="EMBL" id="JAWZYT010001108">
    <property type="protein sequence ID" value="KAK4315551.1"/>
    <property type="molecule type" value="Genomic_DNA"/>
</dbReference>
<evidence type="ECO:0000313" key="1">
    <source>
        <dbReference type="EMBL" id="KAK4315551.1"/>
    </source>
</evidence>
<reference evidence="1" key="1">
    <citation type="submission" date="2023-11" db="EMBL/GenBank/DDBJ databases">
        <title>Genome assemblies of two species of porcelain crab, Petrolisthes cinctipes and Petrolisthes manimaculis (Anomura: Porcellanidae).</title>
        <authorList>
            <person name="Angst P."/>
        </authorList>
    </citation>
    <scope>NUCLEOTIDE SEQUENCE</scope>
    <source>
        <strain evidence="1">PB745_02</strain>
        <tissue evidence="1">Gill</tissue>
    </source>
</reference>
<gene>
    <name evidence="1" type="ORF">Pmani_013242</name>
</gene>
<evidence type="ECO:0000313" key="2">
    <source>
        <dbReference type="Proteomes" id="UP001292094"/>
    </source>
</evidence>
<sequence length="263" mass="29831">MQKRKENAFMTLSPDYEYVGPKGRTTLVAASIEKQDGLHEVIQIQEPLTLHIECRKAYTRESSIRSAKRKPENTVADDNDECQYTVCDLMERMETFLNGEEGFSLKYFKQKLKDRYKDDIIITTIHGKASLVSFRESAHRILLLLAIAVFIHRKYTSSELIDILSSISFANDYKEVQRFENSLISAGKPSYGLQWFTQFVFDNADFNIATLTGHKTFHTMDGIDCVTPPGTVDKSPVNCTMQILPAEVVGTLGKYPSRHTASL</sequence>
<proteinExistence type="predicted"/>
<organism evidence="1 2">
    <name type="scientific">Petrolisthes manimaculis</name>
    <dbReference type="NCBI Taxonomy" id="1843537"/>
    <lineage>
        <taxon>Eukaryota</taxon>
        <taxon>Metazoa</taxon>
        <taxon>Ecdysozoa</taxon>
        <taxon>Arthropoda</taxon>
        <taxon>Crustacea</taxon>
        <taxon>Multicrustacea</taxon>
        <taxon>Malacostraca</taxon>
        <taxon>Eumalacostraca</taxon>
        <taxon>Eucarida</taxon>
        <taxon>Decapoda</taxon>
        <taxon>Pleocyemata</taxon>
        <taxon>Anomura</taxon>
        <taxon>Galatheoidea</taxon>
        <taxon>Porcellanidae</taxon>
        <taxon>Petrolisthes</taxon>
    </lineage>
</organism>
<keyword evidence="2" id="KW-1185">Reference proteome</keyword>
<comment type="caution">
    <text evidence="1">The sequence shown here is derived from an EMBL/GenBank/DDBJ whole genome shotgun (WGS) entry which is preliminary data.</text>
</comment>